<organism evidence="3 4">
    <name type="scientific">Caenorhabditis nigoni</name>
    <dbReference type="NCBI Taxonomy" id="1611254"/>
    <lineage>
        <taxon>Eukaryota</taxon>
        <taxon>Metazoa</taxon>
        <taxon>Ecdysozoa</taxon>
        <taxon>Nematoda</taxon>
        <taxon>Chromadorea</taxon>
        <taxon>Rhabditida</taxon>
        <taxon>Rhabditina</taxon>
        <taxon>Rhabditomorpha</taxon>
        <taxon>Rhabditoidea</taxon>
        <taxon>Rhabditidae</taxon>
        <taxon>Peloderinae</taxon>
        <taxon>Caenorhabditis</taxon>
    </lineage>
</organism>
<comment type="caution">
    <text evidence="3">The sequence shown here is derived from an EMBL/GenBank/DDBJ whole genome shotgun (WGS) entry which is preliminary data.</text>
</comment>
<keyword evidence="1" id="KW-0175">Coiled coil</keyword>
<accession>A0A2G5VUI5</accession>
<keyword evidence="4" id="KW-1185">Reference proteome</keyword>
<protein>
    <submittedName>
        <fullName evidence="3">Uncharacterized protein</fullName>
    </submittedName>
</protein>
<feature type="region of interest" description="Disordered" evidence="2">
    <location>
        <begin position="352"/>
        <end position="372"/>
    </location>
</feature>
<proteinExistence type="predicted"/>
<gene>
    <name evidence="3" type="primary">Cni-Y119C1A.1</name>
    <name evidence="3" type="synonym">Cnig_chr_I.g650</name>
    <name evidence="3" type="ORF">B9Z55_000650</name>
</gene>
<evidence type="ECO:0000313" key="3">
    <source>
        <dbReference type="EMBL" id="PIC55330.1"/>
    </source>
</evidence>
<dbReference type="AlphaFoldDB" id="A0A2G5VUI5"/>
<name>A0A2G5VUI5_9PELO</name>
<dbReference type="EMBL" id="PDUG01000001">
    <property type="protein sequence ID" value="PIC55330.1"/>
    <property type="molecule type" value="Genomic_DNA"/>
</dbReference>
<dbReference type="OrthoDB" id="5864098at2759"/>
<evidence type="ECO:0000313" key="4">
    <source>
        <dbReference type="Proteomes" id="UP000230233"/>
    </source>
</evidence>
<dbReference type="Proteomes" id="UP000230233">
    <property type="component" value="Chromosome I"/>
</dbReference>
<evidence type="ECO:0000256" key="2">
    <source>
        <dbReference type="SAM" id="MobiDB-lite"/>
    </source>
</evidence>
<feature type="region of interest" description="Disordered" evidence="2">
    <location>
        <begin position="42"/>
        <end position="76"/>
    </location>
</feature>
<evidence type="ECO:0000256" key="1">
    <source>
        <dbReference type="SAM" id="Coils"/>
    </source>
</evidence>
<reference evidence="4" key="1">
    <citation type="submission" date="2017-10" db="EMBL/GenBank/DDBJ databases">
        <title>Rapid genome shrinkage in a self-fertile nematode reveals novel sperm competition proteins.</title>
        <authorList>
            <person name="Yin D."/>
            <person name="Schwarz E.M."/>
            <person name="Thomas C.G."/>
            <person name="Felde R.L."/>
            <person name="Korf I.F."/>
            <person name="Cutter A.D."/>
            <person name="Schartner C.M."/>
            <person name="Ralston E.J."/>
            <person name="Meyer B.J."/>
            <person name="Haag E.S."/>
        </authorList>
    </citation>
    <scope>NUCLEOTIDE SEQUENCE [LARGE SCALE GENOMIC DNA]</scope>
    <source>
        <strain evidence="4">JU1422</strain>
    </source>
</reference>
<sequence>MTTPKKSSNCGKRDLSKMTDLGKWYKKVERIKNRLFHGERVQSTFVPSAQQQQQLQNSATQSTSSAGSTTDPQMPHQPVLINPPYPVHPGFGTGFPQYQYPQQQHHQPVYPPSYGWALNSAAAAAVAPPPPPPPQHTDSTSSFSLLSLDVGVGNETAGSGYDHLIDHHHHDDGGQEPSYLRPDAHEISELRKAQSAKLEKVKQRMVDEVTSLNFVINDVKELEKWYDDNYPYTLVKDDAITTEELEEKVRKMEEKLRKLRAKSPGGRPIKNRSRPRESIFLNPKSPISSNFLFLFQDRQNLVPTVRKTVQVHGHAIGATWKTSRSPIAAKSVTCRVADSTPRKSNFVAVNTVRPPRPPRIPRSTGKPRRFLL</sequence>
<feature type="coiled-coil region" evidence="1">
    <location>
        <begin position="235"/>
        <end position="262"/>
    </location>
</feature>
<feature type="compositionally biased region" description="Low complexity" evidence="2">
    <location>
        <begin position="48"/>
        <end position="70"/>
    </location>
</feature>